<evidence type="ECO:0000313" key="1">
    <source>
        <dbReference type="EMBL" id="KAK9879803.1"/>
    </source>
</evidence>
<dbReference type="EMBL" id="JARQZJ010000062">
    <property type="protein sequence ID" value="KAK9879803.1"/>
    <property type="molecule type" value="Genomic_DNA"/>
</dbReference>
<dbReference type="AlphaFoldDB" id="A0AAW1UAX4"/>
<gene>
    <name evidence="1" type="ORF">WA026_006862</name>
</gene>
<reference evidence="1 2" key="1">
    <citation type="submission" date="2023-03" db="EMBL/GenBank/DDBJ databases">
        <title>Genome insight into feeding habits of ladybird beetles.</title>
        <authorList>
            <person name="Li H.-S."/>
            <person name="Huang Y.-H."/>
            <person name="Pang H."/>
        </authorList>
    </citation>
    <scope>NUCLEOTIDE SEQUENCE [LARGE SCALE GENOMIC DNA]</scope>
    <source>
        <strain evidence="1">SYSU_2023b</strain>
        <tissue evidence="1">Whole body</tissue>
    </source>
</reference>
<organism evidence="1 2">
    <name type="scientific">Henosepilachna vigintioctopunctata</name>
    <dbReference type="NCBI Taxonomy" id="420089"/>
    <lineage>
        <taxon>Eukaryota</taxon>
        <taxon>Metazoa</taxon>
        <taxon>Ecdysozoa</taxon>
        <taxon>Arthropoda</taxon>
        <taxon>Hexapoda</taxon>
        <taxon>Insecta</taxon>
        <taxon>Pterygota</taxon>
        <taxon>Neoptera</taxon>
        <taxon>Endopterygota</taxon>
        <taxon>Coleoptera</taxon>
        <taxon>Polyphaga</taxon>
        <taxon>Cucujiformia</taxon>
        <taxon>Coccinelloidea</taxon>
        <taxon>Coccinellidae</taxon>
        <taxon>Epilachninae</taxon>
        <taxon>Epilachnini</taxon>
        <taxon>Henosepilachna</taxon>
    </lineage>
</organism>
<keyword evidence="2" id="KW-1185">Reference proteome</keyword>
<sequence>MFRAILESYNLNVLNVDPTRKTSSSATCLDNIISNVKGVSAIIEEHLSDHSGQKFIFQSETCSGKPIIRKNERVFKEENHHIFNDFFRILTGLDFIISLIAI</sequence>
<evidence type="ECO:0000313" key="2">
    <source>
        <dbReference type="Proteomes" id="UP001431783"/>
    </source>
</evidence>
<proteinExistence type="predicted"/>
<comment type="caution">
    <text evidence="1">The sequence shown here is derived from an EMBL/GenBank/DDBJ whole genome shotgun (WGS) entry which is preliminary data.</text>
</comment>
<dbReference type="Proteomes" id="UP001431783">
    <property type="component" value="Unassembled WGS sequence"/>
</dbReference>
<accession>A0AAW1UAX4</accession>
<name>A0AAW1UAX4_9CUCU</name>
<protein>
    <submittedName>
        <fullName evidence="1">Uncharacterized protein</fullName>
    </submittedName>
</protein>